<protein>
    <submittedName>
        <fullName evidence="1">Uncharacterized protein</fullName>
    </submittedName>
</protein>
<sequence>MDKRFIPQVIPTKESVKPSATAFIALNIVRFLSIVALCLIFASQIVGAAIDADAFRQSRDDNITHMSTFQQDNLDCDYFEYSSVPDQPGGIFWAILNRTFILIVVLILLPTELVIPAKKLTQFYIDYIPIISPAHGLGILGVIQCWIASTALSKTPQTKAAHRVCTTYNDKFDKLKPFTDTAASTLNHMRNPTPEEPLARDNAHTSTENLLHKDTTRSHIYTEPDVDIPDVNNAESGSPKRFSKTPGIKFGGFGFGKQAAKPVGQRGLVITRPLESLPRFASEAGFKNKF</sequence>
<dbReference type="EMBL" id="JASBWR010000066">
    <property type="protein sequence ID" value="KAJ9100103.1"/>
    <property type="molecule type" value="Genomic_DNA"/>
</dbReference>
<dbReference type="Proteomes" id="UP001241377">
    <property type="component" value="Unassembled WGS sequence"/>
</dbReference>
<reference evidence="1" key="1">
    <citation type="submission" date="2023-04" db="EMBL/GenBank/DDBJ databases">
        <title>Draft Genome sequencing of Naganishia species isolated from polar environments using Oxford Nanopore Technology.</title>
        <authorList>
            <person name="Leo P."/>
            <person name="Venkateswaran K."/>
        </authorList>
    </citation>
    <scope>NUCLEOTIDE SEQUENCE</scope>
    <source>
        <strain evidence="1">MNA-CCFEE 5261</strain>
    </source>
</reference>
<organism evidence="1 2">
    <name type="scientific">Naganishia cerealis</name>
    <dbReference type="NCBI Taxonomy" id="610337"/>
    <lineage>
        <taxon>Eukaryota</taxon>
        <taxon>Fungi</taxon>
        <taxon>Dikarya</taxon>
        <taxon>Basidiomycota</taxon>
        <taxon>Agaricomycotina</taxon>
        <taxon>Tremellomycetes</taxon>
        <taxon>Filobasidiales</taxon>
        <taxon>Filobasidiaceae</taxon>
        <taxon>Naganishia</taxon>
    </lineage>
</organism>
<keyword evidence="2" id="KW-1185">Reference proteome</keyword>
<evidence type="ECO:0000313" key="2">
    <source>
        <dbReference type="Proteomes" id="UP001241377"/>
    </source>
</evidence>
<comment type="caution">
    <text evidence="1">The sequence shown here is derived from an EMBL/GenBank/DDBJ whole genome shotgun (WGS) entry which is preliminary data.</text>
</comment>
<proteinExistence type="predicted"/>
<evidence type="ECO:0000313" key="1">
    <source>
        <dbReference type="EMBL" id="KAJ9100103.1"/>
    </source>
</evidence>
<accession>A0ACC2VL56</accession>
<gene>
    <name evidence="1" type="ORF">QFC19_005783</name>
</gene>
<name>A0ACC2VL56_9TREE</name>